<evidence type="ECO:0000313" key="3">
    <source>
        <dbReference type="Proteomes" id="UP000594261"/>
    </source>
</evidence>
<feature type="region of interest" description="Disordered" evidence="1">
    <location>
        <begin position="27"/>
        <end position="54"/>
    </location>
</feature>
<sequence>MRDFVSAGVHAHLDVDGRDDIEELPTPVEKQNKHADKHVAYPEQSKGKKKKRETLSEMTEAIKGFMEMSKGKTPC</sequence>
<organism evidence="2 3">
    <name type="scientific">Quercus lobata</name>
    <name type="common">Valley oak</name>
    <dbReference type="NCBI Taxonomy" id="97700"/>
    <lineage>
        <taxon>Eukaryota</taxon>
        <taxon>Viridiplantae</taxon>
        <taxon>Streptophyta</taxon>
        <taxon>Embryophyta</taxon>
        <taxon>Tracheophyta</taxon>
        <taxon>Spermatophyta</taxon>
        <taxon>Magnoliopsida</taxon>
        <taxon>eudicotyledons</taxon>
        <taxon>Gunneridae</taxon>
        <taxon>Pentapetalae</taxon>
        <taxon>rosids</taxon>
        <taxon>fabids</taxon>
        <taxon>Fagales</taxon>
        <taxon>Fagaceae</taxon>
        <taxon>Quercus</taxon>
    </lineage>
</organism>
<dbReference type="EnsemblPlants" id="QL03p040886:mrna">
    <property type="protein sequence ID" value="QL03p040886:mrna:CDS:3"/>
    <property type="gene ID" value="QL03p040886"/>
</dbReference>
<dbReference type="EMBL" id="LRBV02000003">
    <property type="status" value="NOT_ANNOTATED_CDS"/>
    <property type="molecule type" value="Genomic_DNA"/>
</dbReference>
<evidence type="ECO:0000313" key="2">
    <source>
        <dbReference type="EnsemblPlants" id="QL03p040886:mrna:CDS:3"/>
    </source>
</evidence>
<name>A0A7N2L990_QUELO</name>
<proteinExistence type="predicted"/>
<accession>A0A7N2L990</accession>
<feature type="compositionally biased region" description="Basic and acidic residues" evidence="1">
    <location>
        <begin position="30"/>
        <end position="40"/>
    </location>
</feature>
<dbReference type="AlphaFoldDB" id="A0A7N2L990"/>
<dbReference type="Proteomes" id="UP000594261">
    <property type="component" value="Chromosome 3"/>
</dbReference>
<reference evidence="2 3" key="1">
    <citation type="journal article" date="2016" name="G3 (Bethesda)">
        <title>First Draft Assembly and Annotation of the Genome of a California Endemic Oak Quercus lobata Nee (Fagaceae).</title>
        <authorList>
            <person name="Sork V.L."/>
            <person name="Fitz-Gibbon S.T."/>
            <person name="Puiu D."/>
            <person name="Crepeau M."/>
            <person name="Gugger P.F."/>
            <person name="Sherman R."/>
            <person name="Stevens K."/>
            <person name="Langley C.H."/>
            <person name="Pellegrini M."/>
            <person name="Salzberg S.L."/>
        </authorList>
    </citation>
    <scope>NUCLEOTIDE SEQUENCE [LARGE SCALE GENOMIC DNA]</scope>
    <source>
        <strain evidence="2 3">cv. SW786</strain>
    </source>
</reference>
<dbReference type="InParanoid" id="A0A7N2L990"/>
<dbReference type="Gramene" id="QL03p040886:mrna">
    <property type="protein sequence ID" value="QL03p040886:mrna:CDS:3"/>
    <property type="gene ID" value="QL03p040886"/>
</dbReference>
<reference evidence="2" key="2">
    <citation type="submission" date="2021-01" db="UniProtKB">
        <authorList>
            <consortium name="EnsemblPlants"/>
        </authorList>
    </citation>
    <scope>IDENTIFICATION</scope>
</reference>
<evidence type="ECO:0000256" key="1">
    <source>
        <dbReference type="SAM" id="MobiDB-lite"/>
    </source>
</evidence>
<keyword evidence="3" id="KW-1185">Reference proteome</keyword>
<protein>
    <submittedName>
        <fullName evidence="2">Uncharacterized protein</fullName>
    </submittedName>
</protein>